<proteinExistence type="inferred from homology"/>
<evidence type="ECO:0000256" key="4">
    <source>
        <dbReference type="ARBA" id="ARBA00023163"/>
    </source>
</evidence>
<dbReference type="GO" id="GO:0003677">
    <property type="term" value="F:DNA binding"/>
    <property type="evidence" value="ECO:0007669"/>
    <property type="project" value="InterPro"/>
</dbReference>
<organism evidence="7 8">
    <name type="scientific">Xanthocytophaga agilis</name>
    <dbReference type="NCBI Taxonomy" id="3048010"/>
    <lineage>
        <taxon>Bacteria</taxon>
        <taxon>Pseudomonadati</taxon>
        <taxon>Bacteroidota</taxon>
        <taxon>Cytophagia</taxon>
        <taxon>Cytophagales</taxon>
        <taxon>Rhodocytophagaceae</taxon>
        <taxon>Xanthocytophaga</taxon>
    </lineage>
</organism>
<dbReference type="SUPFAM" id="SSF88946">
    <property type="entry name" value="Sigma2 domain of RNA polymerase sigma factors"/>
    <property type="match status" value="1"/>
</dbReference>
<keyword evidence="8" id="KW-1185">Reference proteome</keyword>
<feature type="domain" description="RNA polymerase sigma-70 region 2" evidence="5">
    <location>
        <begin position="26"/>
        <end position="85"/>
    </location>
</feature>
<gene>
    <name evidence="7" type="ORF">QNI22_34185</name>
</gene>
<dbReference type="InterPro" id="IPR013325">
    <property type="entry name" value="RNA_pol_sigma_r2"/>
</dbReference>
<evidence type="ECO:0000313" key="7">
    <source>
        <dbReference type="EMBL" id="MDJ1505756.1"/>
    </source>
</evidence>
<dbReference type="EMBL" id="JASJOU010000018">
    <property type="protein sequence ID" value="MDJ1505756.1"/>
    <property type="molecule type" value="Genomic_DNA"/>
</dbReference>
<dbReference type="GO" id="GO:0016987">
    <property type="term" value="F:sigma factor activity"/>
    <property type="evidence" value="ECO:0007669"/>
    <property type="project" value="UniProtKB-KW"/>
</dbReference>
<protein>
    <submittedName>
        <fullName evidence="7">Sigma-70 family RNA polymerase sigma factor</fullName>
    </submittedName>
</protein>
<dbReference type="Pfam" id="PF04542">
    <property type="entry name" value="Sigma70_r2"/>
    <property type="match status" value="1"/>
</dbReference>
<dbReference type="PANTHER" id="PTHR43133">
    <property type="entry name" value="RNA POLYMERASE ECF-TYPE SIGMA FACTO"/>
    <property type="match status" value="1"/>
</dbReference>
<dbReference type="Pfam" id="PF08281">
    <property type="entry name" value="Sigma70_r4_2"/>
    <property type="match status" value="1"/>
</dbReference>
<dbReference type="Proteomes" id="UP001232063">
    <property type="component" value="Unassembled WGS sequence"/>
</dbReference>
<dbReference type="InterPro" id="IPR013324">
    <property type="entry name" value="RNA_pol_sigma_r3/r4-like"/>
</dbReference>
<evidence type="ECO:0000256" key="3">
    <source>
        <dbReference type="ARBA" id="ARBA00023082"/>
    </source>
</evidence>
<evidence type="ECO:0000256" key="2">
    <source>
        <dbReference type="ARBA" id="ARBA00023015"/>
    </source>
</evidence>
<comment type="caution">
    <text evidence="7">The sequence shown here is derived from an EMBL/GenBank/DDBJ whole genome shotgun (WGS) entry which is preliminary data.</text>
</comment>
<accession>A0AAE3UIS8</accession>
<dbReference type="InterPro" id="IPR039425">
    <property type="entry name" value="RNA_pol_sigma-70-like"/>
</dbReference>
<dbReference type="InterPro" id="IPR013249">
    <property type="entry name" value="RNA_pol_sigma70_r4_t2"/>
</dbReference>
<keyword evidence="2" id="KW-0805">Transcription regulation</keyword>
<dbReference type="InterPro" id="IPR007627">
    <property type="entry name" value="RNA_pol_sigma70_r2"/>
</dbReference>
<sequence length="200" mass="23654">MTSSNSQFDTLWHSFRAGDRAAFASIYRKYVTALLNYGNKITSDRTLVEDSIQDLFFELWESRERIAETTSVKFYLFKALRYKIYHNTNTKGFFSLQSTEYDTEVNQDYFSYPSHESQLIGIEVQSLQMENLKTILEQLPKRQKEAINLRYYHNFSNEEVAQIMGVNYQSACNFIYSALRKLKLNLQVSVGCFLFFLFFW</sequence>
<evidence type="ECO:0000313" key="8">
    <source>
        <dbReference type="Proteomes" id="UP001232063"/>
    </source>
</evidence>
<dbReference type="InterPro" id="IPR036388">
    <property type="entry name" value="WH-like_DNA-bd_sf"/>
</dbReference>
<dbReference type="SUPFAM" id="SSF88659">
    <property type="entry name" value="Sigma3 and sigma4 domains of RNA polymerase sigma factors"/>
    <property type="match status" value="1"/>
</dbReference>
<feature type="domain" description="RNA polymerase sigma factor 70 region 4 type 2" evidence="6">
    <location>
        <begin position="130"/>
        <end position="182"/>
    </location>
</feature>
<dbReference type="NCBIfam" id="TIGR02937">
    <property type="entry name" value="sigma70-ECF"/>
    <property type="match status" value="1"/>
</dbReference>
<comment type="similarity">
    <text evidence="1">Belongs to the sigma-70 factor family. ECF subfamily.</text>
</comment>
<keyword evidence="3" id="KW-0731">Sigma factor</keyword>
<dbReference type="PANTHER" id="PTHR43133:SF46">
    <property type="entry name" value="RNA POLYMERASE SIGMA-70 FACTOR ECF SUBFAMILY"/>
    <property type="match status" value="1"/>
</dbReference>
<dbReference type="CDD" id="cd06171">
    <property type="entry name" value="Sigma70_r4"/>
    <property type="match status" value="1"/>
</dbReference>
<evidence type="ECO:0000256" key="1">
    <source>
        <dbReference type="ARBA" id="ARBA00010641"/>
    </source>
</evidence>
<dbReference type="Gene3D" id="1.10.1740.10">
    <property type="match status" value="1"/>
</dbReference>
<name>A0AAE3UIS8_9BACT</name>
<dbReference type="AlphaFoldDB" id="A0AAE3UIS8"/>
<dbReference type="RefSeq" id="WP_314518127.1">
    <property type="nucleotide sequence ID" value="NZ_JASJOU010000018.1"/>
</dbReference>
<reference evidence="7" key="1">
    <citation type="submission" date="2023-05" db="EMBL/GenBank/DDBJ databases">
        <authorList>
            <person name="Zhang X."/>
        </authorList>
    </citation>
    <scope>NUCLEOTIDE SEQUENCE</scope>
    <source>
        <strain evidence="7">BD1B2-1</strain>
    </source>
</reference>
<evidence type="ECO:0000259" key="6">
    <source>
        <dbReference type="Pfam" id="PF08281"/>
    </source>
</evidence>
<keyword evidence="4" id="KW-0804">Transcription</keyword>
<dbReference type="GO" id="GO:0006352">
    <property type="term" value="P:DNA-templated transcription initiation"/>
    <property type="evidence" value="ECO:0007669"/>
    <property type="project" value="InterPro"/>
</dbReference>
<evidence type="ECO:0000259" key="5">
    <source>
        <dbReference type="Pfam" id="PF04542"/>
    </source>
</evidence>
<dbReference type="InterPro" id="IPR014284">
    <property type="entry name" value="RNA_pol_sigma-70_dom"/>
</dbReference>
<dbReference type="Gene3D" id="1.10.10.10">
    <property type="entry name" value="Winged helix-like DNA-binding domain superfamily/Winged helix DNA-binding domain"/>
    <property type="match status" value="1"/>
</dbReference>